<gene>
    <name evidence="1" type="ORF">MYCIT1_LOCUS35262</name>
</gene>
<dbReference type="EMBL" id="CAVNYO010000465">
    <property type="protein sequence ID" value="CAK5283037.1"/>
    <property type="molecule type" value="Genomic_DNA"/>
</dbReference>
<feature type="non-terminal residue" evidence="1">
    <location>
        <position position="1"/>
    </location>
</feature>
<evidence type="ECO:0000313" key="2">
    <source>
        <dbReference type="Proteomes" id="UP001295794"/>
    </source>
</evidence>
<keyword evidence="2" id="KW-1185">Reference proteome</keyword>
<name>A0AAD2HZH5_9AGAR</name>
<dbReference type="AlphaFoldDB" id="A0AAD2HZH5"/>
<organism evidence="1 2">
    <name type="scientific">Mycena citricolor</name>
    <dbReference type="NCBI Taxonomy" id="2018698"/>
    <lineage>
        <taxon>Eukaryota</taxon>
        <taxon>Fungi</taxon>
        <taxon>Dikarya</taxon>
        <taxon>Basidiomycota</taxon>
        <taxon>Agaricomycotina</taxon>
        <taxon>Agaricomycetes</taxon>
        <taxon>Agaricomycetidae</taxon>
        <taxon>Agaricales</taxon>
        <taxon>Marasmiineae</taxon>
        <taxon>Mycenaceae</taxon>
        <taxon>Mycena</taxon>
    </lineage>
</organism>
<proteinExistence type="predicted"/>
<evidence type="ECO:0000313" key="1">
    <source>
        <dbReference type="EMBL" id="CAK5283037.1"/>
    </source>
</evidence>
<reference evidence="1" key="1">
    <citation type="submission" date="2023-11" db="EMBL/GenBank/DDBJ databases">
        <authorList>
            <person name="De Vega J J."/>
            <person name="De Vega J J."/>
        </authorList>
    </citation>
    <scope>NUCLEOTIDE SEQUENCE</scope>
</reference>
<comment type="caution">
    <text evidence="1">The sequence shown here is derived from an EMBL/GenBank/DDBJ whole genome shotgun (WGS) entry which is preliminary data.</text>
</comment>
<dbReference type="Proteomes" id="UP001295794">
    <property type="component" value="Unassembled WGS sequence"/>
</dbReference>
<accession>A0AAD2HZH5</accession>
<sequence length="65" mass="7058">NSRGADTPPSPSTKAASCAQELGKYISFNDIVRTRLLTSLTRMKELDRGLGASGRFSVLVRFISL</sequence>
<protein>
    <submittedName>
        <fullName evidence="1">Uncharacterized protein</fullName>
    </submittedName>
</protein>